<keyword evidence="2" id="KW-1185">Reference proteome</keyword>
<organism evidence="1 2">
    <name type="scientific">Imbroritus primus</name>
    <dbReference type="NCBI Taxonomy" id="3058603"/>
    <lineage>
        <taxon>Bacteria</taxon>
        <taxon>Pseudomonadati</taxon>
        <taxon>Pseudomonadota</taxon>
        <taxon>Betaproteobacteria</taxon>
        <taxon>Burkholderiales</taxon>
        <taxon>Burkholderiaceae</taxon>
        <taxon>Imbroritus</taxon>
    </lineage>
</organism>
<protein>
    <submittedName>
        <fullName evidence="1">TonB-dependent receptor</fullName>
    </submittedName>
</protein>
<proteinExistence type="predicted"/>
<accession>A0ACD3SLD2</accession>
<comment type="caution">
    <text evidence="1">The sequence shown here is derived from an EMBL/GenBank/DDBJ whole genome shotgun (WGS) entry which is preliminary data.</text>
</comment>
<gene>
    <name evidence="1" type="ORF">MW7_013705</name>
</gene>
<keyword evidence="1" id="KW-0675">Receptor</keyword>
<evidence type="ECO:0000313" key="1">
    <source>
        <dbReference type="EMBL" id="TMS57018.1"/>
    </source>
</evidence>
<reference evidence="1" key="1">
    <citation type="submission" date="2019-05" db="EMBL/GenBank/DDBJ databases">
        <title>Revised genome assembly of Burkholderiaceae (previously Ralstonia) sp. PBA.</title>
        <authorList>
            <person name="Gan H.M."/>
        </authorList>
    </citation>
    <scope>NUCLEOTIDE SEQUENCE</scope>
    <source>
        <strain evidence="1">PBA</strain>
    </source>
</reference>
<dbReference type="Proteomes" id="UP000004277">
    <property type="component" value="Unassembled WGS sequence"/>
</dbReference>
<evidence type="ECO:0000313" key="2">
    <source>
        <dbReference type="Proteomes" id="UP000004277"/>
    </source>
</evidence>
<name>A0ACD3SLD2_9BURK</name>
<dbReference type="EMBL" id="AKCV02000025">
    <property type="protein sequence ID" value="TMS57018.1"/>
    <property type="molecule type" value="Genomic_DNA"/>
</dbReference>
<sequence length="722" mass="78410">MRSTLRKLPPAMSAFFRPALSVRPARLNPRPRAALTPLVLAMLGGTALAQPAQPVDSAITAALPEVTVQGSREGAPTQPGIGAARATAARVPGGATVVDTETAREGRVSTLTDTLGYAPGVLVQSRFGAEEARISIRGSGLQRTFHGRGLLVLQDGIPINLADGSFDMQAIEPLAARYINVYRGANALQYGAATLGGAIDYVSATGADQAPLEIRVEAGSDAYRRVHVGAAGASDTAHGPVDYALSVSTFDQDGFRRHARQSTQRVIGQFGWQLTPDLDTRFYLGAVHSRSELPGNLTLAQVMDDPRQANAQNVAQNQKRDLDLFRLANRTSFRIDDVQRVDVGGYWVHKELFHPIFQVLDQNSDDVGLSLRYQLTAPLFGRPNRLAAGVQFSHGVLNEDRWTNVSGRRGARTNQNRQTALTASAYLDNQWSVTDAVALTGGVQFTRATRRLDDRFIAPGEASDSFDMRYTAWSPRIGVLVDVAPRVQVYGNLSRSVEPPTFSELAGGLNPIRNAAQRAWTAEIGTRGELPLDNAKLGWDVSAYHAELRGELLATVVNGITQTRNAGRTLHQGVEAGLWGETGPWRTRIAALVNRFRFDGDRLYGNNALPGVPRALLRAELTYRFREGLLQGVYAGVTGEWQPGSYAVDMANTFSAPSYAIWGVKLGQQVNRQWSWFVEGRNLSDRRYVAATGIVPSMAGRDGAQFLPGDGRSVYAGVQYRY</sequence>